<evidence type="ECO:0000313" key="3">
    <source>
        <dbReference type="Proteomes" id="UP000482209"/>
    </source>
</evidence>
<keyword evidence="1" id="KW-1133">Transmembrane helix</keyword>
<evidence type="ECO:0000256" key="1">
    <source>
        <dbReference type="SAM" id="Phobius"/>
    </source>
</evidence>
<dbReference type="Pfam" id="PF04018">
    <property type="entry name" value="VCA0040-like"/>
    <property type="match status" value="1"/>
</dbReference>
<feature type="transmembrane region" description="Helical" evidence="1">
    <location>
        <begin position="249"/>
        <end position="267"/>
    </location>
</feature>
<accession>A0A6L5XWL3</accession>
<keyword evidence="3" id="KW-1185">Reference proteome</keyword>
<dbReference type="InterPro" id="IPR007163">
    <property type="entry name" value="VCA0040-like"/>
</dbReference>
<keyword evidence="1" id="KW-0472">Membrane</keyword>
<feature type="transmembrane region" description="Helical" evidence="1">
    <location>
        <begin position="116"/>
        <end position="134"/>
    </location>
</feature>
<protein>
    <submittedName>
        <fullName evidence="2">DUF368 domain-containing protein</fullName>
    </submittedName>
</protein>
<feature type="transmembrane region" description="Helical" evidence="1">
    <location>
        <begin position="191"/>
        <end position="213"/>
    </location>
</feature>
<name>A0A6L5XWL3_9FIRM</name>
<dbReference type="PANTHER" id="PTHR37308:SF1">
    <property type="entry name" value="POLYPRENYL-PHOSPHATE TRANSPORTER"/>
    <property type="match status" value="1"/>
</dbReference>
<organism evidence="2 3">
    <name type="scientific">Velocimicrobium porci</name>
    <dbReference type="NCBI Taxonomy" id="2606634"/>
    <lineage>
        <taxon>Bacteria</taxon>
        <taxon>Bacillati</taxon>
        <taxon>Bacillota</taxon>
        <taxon>Clostridia</taxon>
        <taxon>Lachnospirales</taxon>
        <taxon>Lachnospiraceae</taxon>
        <taxon>Velocimicrobium</taxon>
    </lineage>
</organism>
<feature type="transmembrane region" description="Helical" evidence="1">
    <location>
        <begin position="56"/>
        <end position="74"/>
    </location>
</feature>
<sequence length="272" mass="29772">MNMKKNTIKTMLNGLIVGSTMLVPGVSGGSMAMLLGIYDRLVHSISSFTKDMKENFLFLVLFSIGGLLGMILFASPLLRLIELYTIPMLYLFIGIVAGGVPMMYEKSGVKKIDLDSFLYFMLGFVSIFLVSALPSDLFPKQTNLSGIGLVFLIMAGFTAAIALVLPGISVSYMLLLMGIYEETMKAVSRLYLPYLIPLGIGVFLGIILTTKLLEQAMQQHPKATYLVILGFVIGSIAEVFPGIPTRSELLICFLTLIAGFLCIHFISKLQKI</sequence>
<proteinExistence type="predicted"/>
<dbReference type="AlphaFoldDB" id="A0A6L5XWL3"/>
<keyword evidence="1" id="KW-0812">Transmembrane</keyword>
<dbReference type="Proteomes" id="UP000482209">
    <property type="component" value="Unassembled WGS sequence"/>
</dbReference>
<feature type="transmembrane region" description="Helical" evidence="1">
    <location>
        <begin position="86"/>
        <end position="104"/>
    </location>
</feature>
<reference evidence="2 3" key="1">
    <citation type="submission" date="2019-08" db="EMBL/GenBank/DDBJ databases">
        <title>In-depth cultivation of the pig gut microbiome towards novel bacterial diversity and tailored functional studies.</title>
        <authorList>
            <person name="Wylensek D."/>
            <person name="Hitch T.C.A."/>
            <person name="Clavel T."/>
        </authorList>
    </citation>
    <scope>NUCLEOTIDE SEQUENCE [LARGE SCALE GENOMIC DNA]</scope>
    <source>
        <strain evidence="2 3">WCA-693-APC-MOT-I</strain>
    </source>
</reference>
<comment type="caution">
    <text evidence="2">The sequence shown here is derived from an EMBL/GenBank/DDBJ whole genome shotgun (WGS) entry which is preliminary data.</text>
</comment>
<dbReference type="EMBL" id="VUMT01000001">
    <property type="protein sequence ID" value="MSS62413.1"/>
    <property type="molecule type" value="Genomic_DNA"/>
</dbReference>
<feature type="transmembrane region" description="Helical" evidence="1">
    <location>
        <begin position="146"/>
        <end position="179"/>
    </location>
</feature>
<dbReference type="PANTHER" id="PTHR37308">
    <property type="entry name" value="INTEGRAL MEMBRANE PROTEIN"/>
    <property type="match status" value="1"/>
</dbReference>
<gene>
    <name evidence="2" type="ORF">FYJ58_00710</name>
</gene>
<feature type="transmembrane region" description="Helical" evidence="1">
    <location>
        <begin position="12"/>
        <end position="36"/>
    </location>
</feature>
<evidence type="ECO:0000313" key="2">
    <source>
        <dbReference type="EMBL" id="MSS62413.1"/>
    </source>
</evidence>
<feature type="transmembrane region" description="Helical" evidence="1">
    <location>
        <begin position="225"/>
        <end position="243"/>
    </location>
</feature>